<accession>A0A1C3HNI8</accession>
<evidence type="ECO:0000256" key="3">
    <source>
        <dbReference type="ARBA" id="ARBA00023199"/>
    </source>
</evidence>
<dbReference type="RefSeq" id="WP_172690028.1">
    <property type="nucleotide sequence ID" value="NZ_LT575492.1"/>
</dbReference>
<dbReference type="GO" id="GO:0005829">
    <property type="term" value="C:cytosol"/>
    <property type="evidence" value="ECO:0007669"/>
    <property type="project" value="TreeGrafter"/>
</dbReference>
<dbReference type="SUPFAM" id="SSF56672">
    <property type="entry name" value="DNA/RNA polymerases"/>
    <property type="match status" value="1"/>
</dbReference>
<dbReference type="EC" id="2.7.7.7" evidence="7"/>
<dbReference type="PANTHER" id="PTHR11076">
    <property type="entry name" value="DNA REPAIR POLYMERASE UMUC / TRANSFERASE FAMILY MEMBER"/>
    <property type="match status" value="1"/>
</dbReference>
<dbReference type="InterPro" id="IPR043502">
    <property type="entry name" value="DNA/RNA_pol_sf"/>
</dbReference>
<organism evidence="7">
    <name type="scientific">Serratia marcescens</name>
    <dbReference type="NCBI Taxonomy" id="615"/>
    <lineage>
        <taxon>Bacteria</taxon>
        <taxon>Pseudomonadati</taxon>
        <taxon>Pseudomonadota</taxon>
        <taxon>Gammaproteobacteria</taxon>
        <taxon>Enterobacterales</taxon>
        <taxon>Yersiniaceae</taxon>
        <taxon>Serratia</taxon>
    </lineage>
</organism>
<dbReference type="Gene3D" id="3.40.1170.60">
    <property type="match status" value="1"/>
</dbReference>
<dbReference type="AlphaFoldDB" id="A0A1C3HNI8"/>
<dbReference type="InterPro" id="IPR017961">
    <property type="entry name" value="DNA_pol_Y-fam_little_finger"/>
</dbReference>
<evidence type="ECO:0000313" key="7">
    <source>
        <dbReference type="EMBL" id="SAY46617.1"/>
    </source>
</evidence>
<reference evidence="7" key="1">
    <citation type="submission" date="2016-05" db="EMBL/GenBank/DDBJ databases">
        <authorList>
            <person name="Lavstsen T."/>
            <person name="Jespersen J.S."/>
        </authorList>
    </citation>
    <scope>NUCLEOTIDE SEQUENCE</scope>
    <source>
        <strain evidence="7">PWN146_assembly</strain>
    </source>
</reference>
<sequence>MFALVDVNSFYASCETVFRPDLRGRPVVVLSNNDGCVVARSREAKACGIKMGEPWFKIARDAERQGVVAFSSNYAYYADMSHRVMAILGQLTPRLEIYSIDEAFCDLTGIPTAQLESLGRRLREEVRRRTHLTVGVGIAPTKTLAKLANYAAKTWHKTGGVVDLSSPARQRRLMAHVPVEEVWGVGRRIARRLATMGIITALQLADMPAAAARRQFSVVLERTVRELNGIACLGLEEFAAPKEQIVCSRSFGDKPTELDSVSQAVCAHAERAAQKLRGERQFCRHISVFVATSPFAAGETYYGNQATTRLATPTQDSRDIIQAARRALERIFIAGHRYHRCGVMLGDFTSERVAQFGLFDDAPPRKNSDRLMQLLDSLNQDGRAPVWFAGQGIPDRADSWKMKRQRLSPAWTTRLNDVPVVRLK</sequence>
<dbReference type="Pfam" id="PF11798">
    <property type="entry name" value="IMS_HHH"/>
    <property type="match status" value="1"/>
</dbReference>
<dbReference type="Pfam" id="PF00817">
    <property type="entry name" value="IMS"/>
    <property type="match status" value="1"/>
</dbReference>
<dbReference type="Gene3D" id="3.30.1490.100">
    <property type="entry name" value="DNA polymerase, Y-family, little finger domain"/>
    <property type="match status" value="1"/>
</dbReference>
<keyword evidence="2" id="KW-0227">DNA damage</keyword>
<keyword evidence="7" id="KW-0808">Transferase</keyword>
<dbReference type="Gene3D" id="1.10.150.20">
    <property type="entry name" value="5' to 3' exonuclease, C-terminal subdomain"/>
    <property type="match status" value="1"/>
</dbReference>
<dbReference type="GO" id="GO:0003684">
    <property type="term" value="F:damaged DNA binding"/>
    <property type="evidence" value="ECO:0007669"/>
    <property type="project" value="InterPro"/>
</dbReference>
<keyword evidence="4" id="KW-0234">DNA repair</keyword>
<dbReference type="InterPro" id="IPR024728">
    <property type="entry name" value="PolY_HhH_motif"/>
</dbReference>
<proteinExistence type="inferred from homology"/>
<name>A0A1C3HNI8_SERMA</name>
<dbReference type="Gene3D" id="3.30.70.270">
    <property type="match status" value="1"/>
</dbReference>
<keyword evidence="3" id="KW-0741">SOS mutagenesis</keyword>
<dbReference type="PANTHER" id="PTHR11076:SF34">
    <property type="entry name" value="PROTEIN UMUC"/>
    <property type="match status" value="1"/>
</dbReference>
<dbReference type="GO" id="GO:0009432">
    <property type="term" value="P:SOS response"/>
    <property type="evidence" value="ECO:0007669"/>
    <property type="project" value="UniProtKB-KW"/>
</dbReference>
<feature type="domain" description="UmuC" evidence="6">
    <location>
        <begin position="2"/>
        <end position="186"/>
    </location>
</feature>
<evidence type="ECO:0000256" key="4">
    <source>
        <dbReference type="ARBA" id="ARBA00023204"/>
    </source>
</evidence>
<comment type="similarity">
    <text evidence="1">Belongs to the DNA polymerase type-Y family.</text>
</comment>
<keyword evidence="5" id="KW-0742">SOS response</keyword>
<dbReference type="GO" id="GO:0042276">
    <property type="term" value="P:error-prone translesion synthesis"/>
    <property type="evidence" value="ECO:0007669"/>
    <property type="project" value="TreeGrafter"/>
</dbReference>
<dbReference type="GO" id="GO:0006281">
    <property type="term" value="P:DNA repair"/>
    <property type="evidence" value="ECO:0007669"/>
    <property type="project" value="UniProtKB-KW"/>
</dbReference>
<dbReference type="GO" id="GO:0003887">
    <property type="term" value="F:DNA-directed DNA polymerase activity"/>
    <property type="evidence" value="ECO:0007669"/>
    <property type="project" value="UniProtKB-EC"/>
</dbReference>
<dbReference type="InterPro" id="IPR036775">
    <property type="entry name" value="DNA_pol_Y-fam_lit_finger_sf"/>
</dbReference>
<gene>
    <name evidence="7" type="primary">dinB_3</name>
    <name evidence="7" type="ORF">PWN146_05386</name>
</gene>
<dbReference type="InterPro" id="IPR043128">
    <property type="entry name" value="Rev_trsase/Diguanyl_cyclase"/>
</dbReference>
<keyword evidence="7" id="KW-0548">Nucleotidyltransferase</keyword>
<dbReference type="Pfam" id="PF13438">
    <property type="entry name" value="DUF4113"/>
    <property type="match status" value="1"/>
</dbReference>
<dbReference type="InterPro" id="IPR025188">
    <property type="entry name" value="DUF4113"/>
</dbReference>
<dbReference type="NCBIfam" id="NF002955">
    <property type="entry name" value="PRK03609.1"/>
    <property type="match status" value="1"/>
</dbReference>
<protein>
    <submittedName>
        <fullName evidence="7">DNA polymerase IV</fullName>
        <ecNumber evidence="7">2.7.7.7</ecNumber>
    </submittedName>
</protein>
<dbReference type="InterPro" id="IPR001126">
    <property type="entry name" value="UmuC"/>
</dbReference>
<evidence type="ECO:0000256" key="5">
    <source>
        <dbReference type="ARBA" id="ARBA00023236"/>
    </source>
</evidence>
<dbReference type="CDD" id="cd01700">
    <property type="entry name" value="PolY_Pol_V_umuC"/>
    <property type="match status" value="1"/>
</dbReference>
<evidence type="ECO:0000256" key="1">
    <source>
        <dbReference type="ARBA" id="ARBA00010945"/>
    </source>
</evidence>
<dbReference type="InterPro" id="IPR050116">
    <property type="entry name" value="DNA_polymerase-Y"/>
</dbReference>
<evidence type="ECO:0000259" key="6">
    <source>
        <dbReference type="PROSITE" id="PS50173"/>
    </source>
</evidence>
<evidence type="ECO:0000256" key="2">
    <source>
        <dbReference type="ARBA" id="ARBA00022763"/>
    </source>
</evidence>
<dbReference type="PROSITE" id="PS50173">
    <property type="entry name" value="UMUC"/>
    <property type="match status" value="1"/>
</dbReference>
<dbReference type="Pfam" id="PF11799">
    <property type="entry name" value="IMS_C"/>
    <property type="match status" value="1"/>
</dbReference>
<dbReference type="EMBL" id="LT575492">
    <property type="protein sequence ID" value="SAY46617.1"/>
    <property type="molecule type" value="Genomic_DNA"/>
</dbReference>